<keyword evidence="7 12" id="KW-0378">Hydrolase</keyword>
<dbReference type="InterPro" id="IPR006384">
    <property type="entry name" value="HAD_hydro_PyrdxlP_Pase-like"/>
</dbReference>
<keyword evidence="9" id="KW-0718">Serine biosynthesis</keyword>
<evidence type="ECO:0000313" key="12">
    <source>
        <dbReference type="EMBL" id="MCM1989995.1"/>
    </source>
</evidence>
<evidence type="ECO:0000256" key="7">
    <source>
        <dbReference type="ARBA" id="ARBA00022801"/>
    </source>
</evidence>
<comment type="catalytic activity">
    <reaction evidence="11">
        <text>O-phospho-D-serine + H2O = D-serine + phosphate</text>
        <dbReference type="Rhea" id="RHEA:24873"/>
        <dbReference type="ChEBI" id="CHEBI:15377"/>
        <dbReference type="ChEBI" id="CHEBI:35247"/>
        <dbReference type="ChEBI" id="CHEBI:43474"/>
        <dbReference type="ChEBI" id="CHEBI:58680"/>
        <dbReference type="EC" id="3.1.3.3"/>
    </reaction>
</comment>
<dbReference type="Gene3D" id="3.40.50.1000">
    <property type="entry name" value="HAD superfamily/HAD-like"/>
    <property type="match status" value="1"/>
</dbReference>
<comment type="caution">
    <text evidence="12">The sequence shown here is derived from an EMBL/GenBank/DDBJ whole genome shotgun (WGS) entry which is preliminary data.</text>
</comment>
<dbReference type="NCBIfam" id="TIGR01489">
    <property type="entry name" value="DKMTPPase-SF"/>
    <property type="match status" value="1"/>
</dbReference>
<accession>A0A9J6P0F3</accession>
<evidence type="ECO:0000256" key="11">
    <source>
        <dbReference type="ARBA" id="ARBA00048523"/>
    </source>
</evidence>
<evidence type="ECO:0000256" key="5">
    <source>
        <dbReference type="ARBA" id="ARBA00022605"/>
    </source>
</evidence>
<keyword evidence="13" id="KW-1185">Reference proteome</keyword>
<keyword evidence="5" id="KW-0028">Amino-acid biosynthesis</keyword>
<evidence type="ECO:0000313" key="13">
    <source>
        <dbReference type="Proteomes" id="UP001056429"/>
    </source>
</evidence>
<gene>
    <name evidence="12" type="ORF">KDK92_09595</name>
</gene>
<comment type="catalytic activity">
    <reaction evidence="10">
        <text>O-phospho-L-serine + H2O = L-serine + phosphate</text>
        <dbReference type="Rhea" id="RHEA:21208"/>
        <dbReference type="ChEBI" id="CHEBI:15377"/>
        <dbReference type="ChEBI" id="CHEBI:33384"/>
        <dbReference type="ChEBI" id="CHEBI:43474"/>
        <dbReference type="ChEBI" id="CHEBI:57524"/>
        <dbReference type="EC" id="3.1.3.3"/>
    </reaction>
</comment>
<dbReference type="InterPro" id="IPR050582">
    <property type="entry name" value="HAD-like_SerB"/>
</dbReference>
<sequence length="215" mass="25581">MKKFVFISDFDGTISNKDFYMHVIEKYLKEDGERQYARWRNEEILDIEFLSYVFTNIDADEEEIYKDIIALEIDPDLEEFIKYIKSQGGEFVILSAGSTYYIDILLEHWSIEGIKIYSNNAVYKNRGIHYDIDPTNEFYSERYGIDKKKVVEKFKREYETLYYAGDSMPDFEASLLCKKRFAKGRLIDIYKEKNVDHYGVESFKEILDILKKEGI</sequence>
<comment type="similarity">
    <text evidence="3">Belongs to the HAD-like hydrolase superfamily. SerB family.</text>
</comment>
<dbReference type="InterPro" id="IPR016965">
    <property type="entry name" value="Pase_PHOSPHO-typ"/>
</dbReference>
<dbReference type="AlphaFoldDB" id="A0A9J6P0F3"/>
<evidence type="ECO:0000256" key="6">
    <source>
        <dbReference type="ARBA" id="ARBA00022723"/>
    </source>
</evidence>
<dbReference type="InterPro" id="IPR023214">
    <property type="entry name" value="HAD_sf"/>
</dbReference>
<dbReference type="PANTHER" id="PTHR43344:SF2">
    <property type="entry name" value="PHOSPHOSERINE PHOSPHATASE"/>
    <property type="match status" value="1"/>
</dbReference>
<dbReference type="SUPFAM" id="SSF56784">
    <property type="entry name" value="HAD-like"/>
    <property type="match status" value="1"/>
</dbReference>
<dbReference type="PANTHER" id="PTHR43344">
    <property type="entry name" value="PHOSPHOSERINE PHOSPHATASE"/>
    <property type="match status" value="1"/>
</dbReference>
<dbReference type="GO" id="GO:0006564">
    <property type="term" value="P:L-serine biosynthetic process"/>
    <property type="evidence" value="ECO:0007669"/>
    <property type="project" value="UniProtKB-KW"/>
</dbReference>
<dbReference type="Proteomes" id="UP001056429">
    <property type="component" value="Unassembled WGS sequence"/>
</dbReference>
<dbReference type="RefSeq" id="WP_250859041.1">
    <property type="nucleotide sequence ID" value="NZ_JAGSOJ010000002.1"/>
</dbReference>
<name>A0A9J6P0F3_9CLOT</name>
<dbReference type="EMBL" id="JAGSOJ010000002">
    <property type="protein sequence ID" value="MCM1989995.1"/>
    <property type="molecule type" value="Genomic_DNA"/>
</dbReference>
<evidence type="ECO:0000256" key="2">
    <source>
        <dbReference type="ARBA" id="ARBA00005135"/>
    </source>
</evidence>
<evidence type="ECO:0000256" key="4">
    <source>
        <dbReference type="ARBA" id="ARBA00012640"/>
    </source>
</evidence>
<dbReference type="Gene3D" id="3.90.1470.20">
    <property type="match status" value="1"/>
</dbReference>
<evidence type="ECO:0000256" key="9">
    <source>
        <dbReference type="ARBA" id="ARBA00023299"/>
    </source>
</evidence>
<dbReference type="NCBIfam" id="TIGR01488">
    <property type="entry name" value="HAD-SF-IB"/>
    <property type="match status" value="1"/>
</dbReference>
<dbReference type="GO" id="GO:0005737">
    <property type="term" value="C:cytoplasm"/>
    <property type="evidence" value="ECO:0007669"/>
    <property type="project" value="TreeGrafter"/>
</dbReference>
<evidence type="ECO:0000256" key="1">
    <source>
        <dbReference type="ARBA" id="ARBA00001946"/>
    </source>
</evidence>
<reference evidence="12" key="2">
    <citation type="submission" date="2021-04" db="EMBL/GenBank/DDBJ databases">
        <authorList>
            <person name="Dong X."/>
        </authorList>
    </citation>
    <scope>NUCLEOTIDE SEQUENCE</scope>
    <source>
        <strain evidence="12">ZWT</strain>
    </source>
</reference>
<dbReference type="GO" id="GO:0000287">
    <property type="term" value="F:magnesium ion binding"/>
    <property type="evidence" value="ECO:0007669"/>
    <property type="project" value="TreeGrafter"/>
</dbReference>
<dbReference type="InterPro" id="IPR036412">
    <property type="entry name" value="HAD-like_sf"/>
</dbReference>
<evidence type="ECO:0000256" key="8">
    <source>
        <dbReference type="ARBA" id="ARBA00022842"/>
    </source>
</evidence>
<evidence type="ECO:0000256" key="3">
    <source>
        <dbReference type="ARBA" id="ARBA00009184"/>
    </source>
</evidence>
<proteinExistence type="inferred from homology"/>
<reference evidence="12" key="1">
    <citation type="journal article" date="2021" name="mSystems">
        <title>Bacteria and Archaea Synergistically Convert Glycine Betaine to Biogenic Methane in the Formosa Cold Seep of the South China Sea.</title>
        <authorList>
            <person name="Li L."/>
            <person name="Zhang W."/>
            <person name="Zhang S."/>
            <person name="Song L."/>
            <person name="Sun Q."/>
            <person name="Zhang H."/>
            <person name="Xiang H."/>
            <person name="Dong X."/>
        </authorList>
    </citation>
    <scope>NUCLEOTIDE SEQUENCE</scope>
    <source>
        <strain evidence="12">ZWT</strain>
    </source>
</reference>
<evidence type="ECO:0000256" key="10">
    <source>
        <dbReference type="ARBA" id="ARBA00048138"/>
    </source>
</evidence>
<comment type="pathway">
    <text evidence="2">Amino-acid biosynthesis; L-serine biosynthesis; L-serine from 3-phospho-D-glycerate: step 3/3.</text>
</comment>
<dbReference type="EC" id="3.1.3.3" evidence="4"/>
<dbReference type="Pfam" id="PF06888">
    <property type="entry name" value="Put_Phosphatase"/>
    <property type="match status" value="1"/>
</dbReference>
<protein>
    <recommendedName>
        <fullName evidence="4">phosphoserine phosphatase</fullName>
        <ecNumber evidence="4">3.1.3.3</ecNumber>
    </recommendedName>
</protein>
<comment type="cofactor">
    <cofactor evidence="1">
        <name>Mg(2+)</name>
        <dbReference type="ChEBI" id="CHEBI:18420"/>
    </cofactor>
</comment>
<dbReference type="GO" id="GO:0036424">
    <property type="term" value="F:L-phosphoserine phosphatase activity"/>
    <property type="evidence" value="ECO:0007669"/>
    <property type="project" value="TreeGrafter"/>
</dbReference>
<keyword evidence="6" id="KW-0479">Metal-binding</keyword>
<organism evidence="12 13">
    <name type="scientific">Oceanirhabdus seepicola</name>
    <dbReference type="NCBI Taxonomy" id="2828781"/>
    <lineage>
        <taxon>Bacteria</taxon>
        <taxon>Bacillati</taxon>
        <taxon>Bacillota</taxon>
        <taxon>Clostridia</taxon>
        <taxon>Eubacteriales</taxon>
        <taxon>Clostridiaceae</taxon>
        <taxon>Oceanirhabdus</taxon>
    </lineage>
</organism>
<keyword evidence="8" id="KW-0460">Magnesium</keyword>